<dbReference type="Pfam" id="PF03431">
    <property type="entry name" value="RNA_replicase_B"/>
    <property type="match status" value="1"/>
</dbReference>
<comment type="catalytic activity">
    <reaction evidence="8">
        <text>RNA(n) + a ribonucleoside 5'-triphosphate = RNA(n+1) + diphosphate</text>
        <dbReference type="Rhea" id="RHEA:21248"/>
        <dbReference type="Rhea" id="RHEA-COMP:14527"/>
        <dbReference type="Rhea" id="RHEA-COMP:17342"/>
        <dbReference type="ChEBI" id="CHEBI:33019"/>
        <dbReference type="ChEBI" id="CHEBI:61557"/>
        <dbReference type="ChEBI" id="CHEBI:140395"/>
        <dbReference type="EC" id="2.7.7.48"/>
    </reaction>
</comment>
<evidence type="ECO:0000256" key="4">
    <source>
        <dbReference type="ARBA" id="ARBA00022695"/>
    </source>
</evidence>
<name>A0A514D400_9VIRU</name>
<evidence type="ECO:0000259" key="10">
    <source>
        <dbReference type="PROSITE" id="PS50522"/>
    </source>
</evidence>
<proteinExistence type="predicted"/>
<keyword evidence="9" id="KW-0479">Metal-binding</keyword>
<sequence>MSSKKYGSRFHHGITSLRVSEGVQSSAISMFLEGLDCPRALTVAILLREGEHEQLADLEFNPLHYNSLVMLRDSYAATKFLSKYKGLTFDRDLDEVALKKFEKFELLCKSTNFRFRNLALDPKFRGQAVWLHNAVIRKIAKILGDYSADEIVERPDWGPGASTLIKRRDASPAKKFRCETGITRDLYSLIPWEALEVCFPLWADQLVSSGFPNFQVGNKVTTVPKDASTNRVIAIEPGINLWFQKSIGEMIRSRLLRYGVDLRYQSRNQQLARVGSISQHLATVDLSSASDSIAKAVVQELLPARWFSLLDSCRSHYGTLNESLVHWEKFSSMGNGFTFELETLIFYAVAVCCAEYHDLGTTEVSAYGDDVIVPTACLETFAKMLDFYGFVMNVKKSHFDSPFRESCGGHFFFGVDVKPIYLKDRVTSVPAVYRLANAVRRFAHRSNLRYGCDARFRSVFELLKSSVPVPLRILIPNDLGDGGFISNLDEATPVLARSKPHTLGWEGYIVPNVVEVSKTHQDETVGYLLASLWQLKASGDIDLRPRQYLADIALSRIERFESGRHTMLKAITSYIQPVHLVGKNAVPLSGRTVFRKVNSIVQQWYDLGPWG</sequence>
<keyword evidence="3" id="KW-0808">Transferase</keyword>
<evidence type="ECO:0000256" key="5">
    <source>
        <dbReference type="ARBA" id="ARBA00022741"/>
    </source>
</evidence>
<dbReference type="GO" id="GO:0039694">
    <property type="term" value="P:viral RNA genome replication"/>
    <property type="evidence" value="ECO:0007669"/>
    <property type="project" value="InterPro"/>
</dbReference>
<keyword evidence="4" id="KW-0548">Nucleotidyltransferase</keyword>
<dbReference type="GO" id="GO:0000166">
    <property type="term" value="F:nucleotide binding"/>
    <property type="evidence" value="ECO:0007669"/>
    <property type="project" value="UniProtKB-KW"/>
</dbReference>
<evidence type="ECO:0000256" key="9">
    <source>
        <dbReference type="PIRSR" id="PIRSR605093-1"/>
    </source>
</evidence>
<feature type="binding site" evidence="9">
    <location>
        <position position="370"/>
    </location>
    <ligand>
        <name>Mg(2+)</name>
        <dbReference type="ChEBI" id="CHEBI:18420"/>
        <label>2</label>
    </ligand>
</feature>
<evidence type="ECO:0000256" key="8">
    <source>
        <dbReference type="ARBA" id="ARBA00048744"/>
    </source>
</evidence>
<dbReference type="PROSITE" id="PS50522">
    <property type="entry name" value="RDRP_PHAGE"/>
    <property type="match status" value="1"/>
</dbReference>
<evidence type="ECO:0000256" key="2">
    <source>
        <dbReference type="ARBA" id="ARBA00022484"/>
    </source>
</evidence>
<dbReference type="InterPro" id="IPR005093">
    <property type="entry name" value="RNArep_beta"/>
</dbReference>
<evidence type="ECO:0000313" key="11">
    <source>
        <dbReference type="EMBL" id="QDH88341.1"/>
    </source>
</evidence>
<dbReference type="GO" id="GO:0046872">
    <property type="term" value="F:metal ion binding"/>
    <property type="evidence" value="ECO:0007669"/>
    <property type="project" value="UniProtKB-KW"/>
</dbReference>
<gene>
    <name evidence="11" type="ORF">H2Bulk3475_000007</name>
</gene>
<keyword evidence="5" id="KW-0547">Nucleotide-binding</keyword>
<organism evidence="11">
    <name type="scientific">Leviviridae sp</name>
    <dbReference type="NCBI Taxonomy" id="2027243"/>
    <lineage>
        <taxon>Viruses</taxon>
        <taxon>Riboviria</taxon>
        <taxon>Orthornavirae</taxon>
        <taxon>Lenarviricota</taxon>
        <taxon>Leviviricetes</taxon>
        <taxon>Norzivirales</taxon>
        <taxon>Fiersviridae</taxon>
    </lineage>
</organism>
<feature type="binding site" evidence="9">
    <location>
        <position position="369"/>
    </location>
    <ligand>
        <name>Mg(2+)</name>
        <dbReference type="ChEBI" id="CHEBI:18420"/>
        <label>2</label>
    </ligand>
</feature>
<accession>A0A514D400</accession>
<evidence type="ECO:0000256" key="7">
    <source>
        <dbReference type="ARBA" id="ARBA00030248"/>
    </source>
</evidence>
<dbReference type="SUPFAM" id="SSF56672">
    <property type="entry name" value="DNA/RNA polymerases"/>
    <property type="match status" value="1"/>
</dbReference>
<keyword evidence="9" id="KW-0460">Magnesium</keyword>
<feature type="domain" description="RdRp catalytic" evidence="10">
    <location>
        <begin position="270"/>
        <end position="401"/>
    </location>
</feature>
<reference evidence="11" key="1">
    <citation type="submission" date="2019-05" db="EMBL/GenBank/DDBJ databases">
        <title>Metatranscriptomic reconstruction reveals RNA viruses with the potential to shape carbon cycling in soil.</title>
        <authorList>
            <person name="Starr E.P."/>
            <person name="Nuccio E."/>
            <person name="Pett-Ridge J."/>
            <person name="Banfield J.F."/>
            <person name="Firestone M.K."/>
        </authorList>
    </citation>
    <scope>NUCLEOTIDE SEQUENCE</scope>
    <source>
        <strain evidence="11">H2_Bulk_34_75</strain>
    </source>
</reference>
<dbReference type="EC" id="2.7.7.48" evidence="1"/>
<dbReference type="InterPro" id="IPR007096">
    <property type="entry name" value="RNA-dir_Rpol_cat_phage"/>
</dbReference>
<evidence type="ECO:0000256" key="3">
    <source>
        <dbReference type="ARBA" id="ARBA00022679"/>
    </source>
</evidence>
<dbReference type="EMBL" id="MN034022">
    <property type="protein sequence ID" value="QDH88341.1"/>
    <property type="molecule type" value="Genomic_RNA"/>
</dbReference>
<evidence type="ECO:0000256" key="1">
    <source>
        <dbReference type="ARBA" id="ARBA00012494"/>
    </source>
</evidence>
<dbReference type="GO" id="GO:0003968">
    <property type="term" value="F:RNA-directed RNA polymerase activity"/>
    <property type="evidence" value="ECO:0007669"/>
    <property type="project" value="UniProtKB-KW"/>
</dbReference>
<comment type="cofactor">
    <cofactor evidence="9">
        <name>Mg(2+)</name>
        <dbReference type="ChEBI" id="CHEBI:18420"/>
    </cofactor>
    <text evidence="9">Binds 2 Mg(2+) per subunit.</text>
</comment>
<evidence type="ECO:0000256" key="6">
    <source>
        <dbReference type="ARBA" id="ARBA00022953"/>
    </source>
</evidence>
<protein>
    <recommendedName>
        <fullName evidence="1">RNA-directed RNA polymerase</fullName>
        <ecNumber evidence="1">2.7.7.48</ecNumber>
    </recommendedName>
    <alternativeName>
        <fullName evidence="7">RNA replicase beta chain</fullName>
    </alternativeName>
</protein>
<feature type="binding site" evidence="9">
    <location>
        <position position="285"/>
    </location>
    <ligand>
        <name>Mg(2+)</name>
        <dbReference type="ChEBI" id="CHEBI:18420"/>
        <label>2</label>
    </ligand>
</feature>
<keyword evidence="2 11" id="KW-0696">RNA-directed RNA polymerase</keyword>
<dbReference type="InterPro" id="IPR043502">
    <property type="entry name" value="DNA/RNA_pol_sf"/>
</dbReference>
<keyword evidence="6" id="KW-0693">Viral RNA replication</keyword>